<dbReference type="PROSITE" id="PS00690">
    <property type="entry name" value="DEAH_ATP_HELICASE"/>
    <property type="match status" value="1"/>
</dbReference>
<evidence type="ECO:0000256" key="8">
    <source>
        <dbReference type="ARBA" id="ARBA00023235"/>
    </source>
</evidence>
<dbReference type="Pfam" id="PF00270">
    <property type="entry name" value="DEAD"/>
    <property type="match status" value="1"/>
</dbReference>
<dbReference type="InterPro" id="IPR001650">
    <property type="entry name" value="Helicase_C-like"/>
</dbReference>
<dbReference type="Pfam" id="PF09382">
    <property type="entry name" value="RQC"/>
    <property type="match status" value="1"/>
</dbReference>
<dbReference type="GO" id="GO:0043138">
    <property type="term" value="F:3'-5' DNA helicase activity"/>
    <property type="evidence" value="ECO:0007669"/>
    <property type="project" value="UniProtKB-EC"/>
</dbReference>
<reference evidence="15" key="1">
    <citation type="journal article" date="2014" name="Proc. Natl. Acad. Sci. U.S.A.">
        <title>Extensive sampling of basidiomycete genomes demonstrates inadequacy of the white-rot/brown-rot paradigm for wood decay fungi.</title>
        <authorList>
            <person name="Riley R."/>
            <person name="Salamov A.A."/>
            <person name="Brown D.W."/>
            <person name="Nagy L.G."/>
            <person name="Floudas D."/>
            <person name="Held B.W."/>
            <person name="Levasseur A."/>
            <person name="Lombard V."/>
            <person name="Morin E."/>
            <person name="Otillar R."/>
            <person name="Lindquist E.A."/>
            <person name="Sun H."/>
            <person name="LaButti K.M."/>
            <person name="Schmutz J."/>
            <person name="Jabbour D."/>
            <person name="Luo H."/>
            <person name="Baker S.E."/>
            <person name="Pisabarro A.G."/>
            <person name="Walton J.D."/>
            <person name="Blanchette R.A."/>
            <person name="Henrissat B."/>
            <person name="Martin F."/>
            <person name="Cullen D."/>
            <person name="Hibbett D.S."/>
            <person name="Grigoriev I.V."/>
        </authorList>
    </citation>
    <scope>NUCLEOTIDE SEQUENCE [LARGE SCALE GENOMIC DNA]</scope>
    <source>
        <strain evidence="15">PC15</strain>
    </source>
</reference>
<dbReference type="SMART" id="SM00956">
    <property type="entry name" value="RQC"/>
    <property type="match status" value="1"/>
</dbReference>
<dbReference type="CDD" id="cd18794">
    <property type="entry name" value="SF2_C_RecQ"/>
    <property type="match status" value="1"/>
</dbReference>
<dbReference type="GO" id="GO:0016887">
    <property type="term" value="F:ATP hydrolysis activity"/>
    <property type="evidence" value="ECO:0007669"/>
    <property type="project" value="RHEA"/>
</dbReference>
<keyword evidence="8" id="KW-0413">Isomerase</keyword>
<dbReference type="InterPro" id="IPR027417">
    <property type="entry name" value="P-loop_NTPase"/>
</dbReference>
<evidence type="ECO:0000256" key="11">
    <source>
        <dbReference type="RuleBase" id="RU364117"/>
    </source>
</evidence>
<dbReference type="InterPro" id="IPR018982">
    <property type="entry name" value="RQC_domain"/>
</dbReference>
<dbReference type="EC" id="5.6.2.4" evidence="11"/>
<dbReference type="InterPro" id="IPR036388">
    <property type="entry name" value="WH-like_DNA-bd_sf"/>
</dbReference>
<dbReference type="SUPFAM" id="SSF46785">
    <property type="entry name" value="Winged helix' DNA-binding domain"/>
    <property type="match status" value="1"/>
</dbReference>
<dbReference type="STRING" id="1137138.A0A067PB57"/>
<evidence type="ECO:0000313" key="15">
    <source>
        <dbReference type="Proteomes" id="UP000027073"/>
    </source>
</evidence>
<dbReference type="FunFam" id="3.40.50.300:FF:001975">
    <property type="entry name" value="ATP-dependent DNA helicase"/>
    <property type="match status" value="1"/>
</dbReference>
<evidence type="ECO:0000256" key="5">
    <source>
        <dbReference type="ARBA" id="ARBA00022806"/>
    </source>
</evidence>
<feature type="non-terminal residue" evidence="14">
    <location>
        <position position="535"/>
    </location>
</feature>
<dbReference type="InterPro" id="IPR004589">
    <property type="entry name" value="DNA_helicase_ATP-dep_RecQ"/>
</dbReference>
<dbReference type="AlphaFoldDB" id="A0A067PB57"/>
<dbReference type="Pfam" id="PF00271">
    <property type="entry name" value="Helicase_C"/>
    <property type="match status" value="1"/>
</dbReference>
<gene>
    <name evidence="14" type="ORF">PLEOSDRAFT_11210</name>
</gene>
<feature type="domain" description="Helicase ATP-binding" evidence="12">
    <location>
        <begin position="23"/>
        <end position="200"/>
    </location>
</feature>
<evidence type="ECO:0000256" key="10">
    <source>
        <dbReference type="ARBA" id="ARBA00034617"/>
    </source>
</evidence>
<keyword evidence="5 11" id="KW-0347">Helicase</keyword>
<dbReference type="SMART" id="SM00487">
    <property type="entry name" value="DEXDc"/>
    <property type="match status" value="1"/>
</dbReference>
<evidence type="ECO:0000259" key="12">
    <source>
        <dbReference type="PROSITE" id="PS51192"/>
    </source>
</evidence>
<accession>A0A067PB57</accession>
<feature type="non-terminal residue" evidence="14">
    <location>
        <position position="1"/>
    </location>
</feature>
<dbReference type="Proteomes" id="UP000027073">
    <property type="component" value="Unassembled WGS sequence"/>
</dbReference>
<dbReference type="InParanoid" id="A0A067PB57"/>
<dbReference type="PANTHER" id="PTHR13710">
    <property type="entry name" value="DNA HELICASE RECQ FAMILY MEMBER"/>
    <property type="match status" value="1"/>
</dbReference>
<evidence type="ECO:0000256" key="1">
    <source>
        <dbReference type="ARBA" id="ARBA00004123"/>
    </source>
</evidence>
<dbReference type="PANTHER" id="PTHR13710:SF153">
    <property type="entry name" value="RECQ-LIKE DNA HELICASE BLM"/>
    <property type="match status" value="1"/>
</dbReference>
<protein>
    <recommendedName>
        <fullName evidence="11">ATP-dependent DNA helicase</fullName>
        <ecNumber evidence="11">5.6.2.4</ecNumber>
    </recommendedName>
</protein>
<evidence type="ECO:0000256" key="4">
    <source>
        <dbReference type="ARBA" id="ARBA00022801"/>
    </source>
</evidence>
<dbReference type="VEuPathDB" id="FungiDB:PLEOSDRAFT_11210"/>
<evidence type="ECO:0000256" key="2">
    <source>
        <dbReference type="ARBA" id="ARBA00005446"/>
    </source>
</evidence>
<evidence type="ECO:0000259" key="13">
    <source>
        <dbReference type="PROSITE" id="PS51194"/>
    </source>
</evidence>
<dbReference type="GO" id="GO:0009378">
    <property type="term" value="F:four-way junction helicase activity"/>
    <property type="evidence" value="ECO:0007669"/>
    <property type="project" value="TreeGrafter"/>
</dbReference>
<dbReference type="FunFam" id="3.40.50.300:FF:001389">
    <property type="entry name" value="ATP-dependent DNA helicase RecQ"/>
    <property type="match status" value="1"/>
</dbReference>
<evidence type="ECO:0000256" key="6">
    <source>
        <dbReference type="ARBA" id="ARBA00022840"/>
    </source>
</evidence>
<comment type="catalytic activity">
    <reaction evidence="11">
        <text>ATP + H2O = ADP + phosphate + H(+)</text>
        <dbReference type="Rhea" id="RHEA:13065"/>
        <dbReference type="ChEBI" id="CHEBI:15377"/>
        <dbReference type="ChEBI" id="CHEBI:15378"/>
        <dbReference type="ChEBI" id="CHEBI:30616"/>
        <dbReference type="ChEBI" id="CHEBI:43474"/>
        <dbReference type="ChEBI" id="CHEBI:456216"/>
    </reaction>
</comment>
<dbReference type="GO" id="GO:0005634">
    <property type="term" value="C:nucleus"/>
    <property type="evidence" value="ECO:0007669"/>
    <property type="project" value="UniProtKB-SubCell"/>
</dbReference>
<sequence length="535" mass="59631">EVMAKLRGVFNLQSFRQNQLEAINATLAGKDVFVLMPTGGGKSLCYQLPAICEKGATRGVTFVVSPLLALISDQVNALKAKGISTVQWTSDSGDQTSEVLRLLRSSRKPKLVYVTPEKLQLNGATKSVLAELYRSGNLARFVIDEAHCISTWGRDFREAYTGLHVLREEYPDVPIMALTATANQGSVNDIISRLKIEGCVKLVQSFNRKNLKYIVERRKGSILAPMVEFIQEKHANHTGIIYCLARKTCEDVAKTLRETYGLKARHYHAQLPTSEKEEVQQQWQSGKCLIMVATIAFGMGVDKADVRFVIHHSMPKSLEGYYQETGRAGRDGLPADCLLYWAWNDANQLANMIKRGNDNQPPSPETLEHQIEGVYMVARFCMNGAQCRRTQILRYFDEDFDPRNCGKLCDNCSEGGAIITEDVSKYAKDMIRLVEDLEKDNVTQAQILEVFRGSRSAGVKAKGHDRHPLYGAGQDMNAMLRDQLVAALVAESGLTLKYVLNSQGWNTIYLRRGSQADAFLSGEKSLSLSYRAPTS</sequence>
<keyword evidence="4 11" id="KW-0378">Hydrolase</keyword>
<dbReference type="HOGENOM" id="CLU_001103_9_7_1"/>
<dbReference type="GO" id="GO:0003677">
    <property type="term" value="F:DNA binding"/>
    <property type="evidence" value="ECO:0007669"/>
    <property type="project" value="UniProtKB-KW"/>
</dbReference>
<dbReference type="PROSITE" id="PS51192">
    <property type="entry name" value="HELICASE_ATP_BIND_1"/>
    <property type="match status" value="1"/>
</dbReference>
<dbReference type="GO" id="GO:0005694">
    <property type="term" value="C:chromosome"/>
    <property type="evidence" value="ECO:0007669"/>
    <property type="project" value="TreeGrafter"/>
</dbReference>
<keyword evidence="7" id="KW-0238">DNA-binding</keyword>
<evidence type="ECO:0000313" key="14">
    <source>
        <dbReference type="EMBL" id="KDQ33657.1"/>
    </source>
</evidence>
<dbReference type="OrthoDB" id="10261556at2759"/>
<comment type="catalytic activity">
    <reaction evidence="10 11">
        <text>Couples ATP hydrolysis with the unwinding of duplex DNA by translocating in the 3'-5' direction.</text>
        <dbReference type="EC" id="5.6.2.4"/>
    </reaction>
</comment>
<dbReference type="SMART" id="SM00490">
    <property type="entry name" value="HELICc"/>
    <property type="match status" value="1"/>
</dbReference>
<dbReference type="InterPro" id="IPR002464">
    <property type="entry name" value="DNA/RNA_helicase_DEAH_CS"/>
</dbReference>
<evidence type="ECO:0000256" key="3">
    <source>
        <dbReference type="ARBA" id="ARBA00022741"/>
    </source>
</evidence>
<evidence type="ECO:0000256" key="9">
    <source>
        <dbReference type="ARBA" id="ARBA00023242"/>
    </source>
</evidence>
<dbReference type="SUPFAM" id="SSF52540">
    <property type="entry name" value="P-loop containing nucleoside triphosphate hydrolases"/>
    <property type="match status" value="1"/>
</dbReference>
<dbReference type="GO" id="GO:0005524">
    <property type="term" value="F:ATP binding"/>
    <property type="evidence" value="ECO:0007669"/>
    <property type="project" value="UniProtKB-KW"/>
</dbReference>
<keyword evidence="3 11" id="KW-0547">Nucleotide-binding</keyword>
<dbReference type="Pfam" id="PF16124">
    <property type="entry name" value="RecQ_Zn_bind"/>
    <property type="match status" value="1"/>
</dbReference>
<dbReference type="GO" id="GO:0006260">
    <property type="term" value="P:DNA replication"/>
    <property type="evidence" value="ECO:0007669"/>
    <property type="project" value="InterPro"/>
</dbReference>
<dbReference type="InterPro" id="IPR032284">
    <property type="entry name" value="RecQ_Zn-bd"/>
</dbReference>
<evidence type="ECO:0000256" key="7">
    <source>
        <dbReference type="ARBA" id="ARBA00023125"/>
    </source>
</evidence>
<dbReference type="InterPro" id="IPR036390">
    <property type="entry name" value="WH_DNA-bd_sf"/>
</dbReference>
<comment type="similarity">
    <text evidence="2 11">Belongs to the helicase family. RecQ subfamily.</text>
</comment>
<dbReference type="EMBL" id="KL198004">
    <property type="protein sequence ID" value="KDQ33657.1"/>
    <property type="molecule type" value="Genomic_DNA"/>
</dbReference>
<proteinExistence type="inferred from homology"/>
<keyword evidence="6 11" id="KW-0067">ATP-binding</keyword>
<comment type="subcellular location">
    <subcellularLocation>
        <location evidence="1 11">Nucleus</location>
    </subcellularLocation>
</comment>
<dbReference type="PROSITE" id="PS51194">
    <property type="entry name" value="HELICASE_CTER"/>
    <property type="match status" value="1"/>
</dbReference>
<dbReference type="Gene3D" id="1.10.10.10">
    <property type="entry name" value="Winged helix-like DNA-binding domain superfamily/Winged helix DNA-binding domain"/>
    <property type="match status" value="1"/>
</dbReference>
<dbReference type="CDD" id="cd17920">
    <property type="entry name" value="DEXHc_RecQ"/>
    <property type="match status" value="1"/>
</dbReference>
<name>A0A067PB57_PLEO1</name>
<feature type="domain" description="Helicase C-terminal" evidence="13">
    <location>
        <begin position="222"/>
        <end position="371"/>
    </location>
</feature>
<dbReference type="GO" id="GO:0005737">
    <property type="term" value="C:cytoplasm"/>
    <property type="evidence" value="ECO:0007669"/>
    <property type="project" value="TreeGrafter"/>
</dbReference>
<keyword evidence="9 11" id="KW-0539">Nucleus</keyword>
<organism evidence="14 15">
    <name type="scientific">Pleurotus ostreatus (strain PC15)</name>
    <name type="common">Oyster mushroom</name>
    <dbReference type="NCBI Taxonomy" id="1137138"/>
    <lineage>
        <taxon>Eukaryota</taxon>
        <taxon>Fungi</taxon>
        <taxon>Dikarya</taxon>
        <taxon>Basidiomycota</taxon>
        <taxon>Agaricomycotina</taxon>
        <taxon>Agaricomycetes</taxon>
        <taxon>Agaricomycetidae</taxon>
        <taxon>Agaricales</taxon>
        <taxon>Pleurotineae</taxon>
        <taxon>Pleurotaceae</taxon>
        <taxon>Pleurotus</taxon>
    </lineage>
</organism>
<dbReference type="InterPro" id="IPR014001">
    <property type="entry name" value="Helicase_ATP-bd"/>
</dbReference>
<dbReference type="Gene3D" id="3.40.50.300">
    <property type="entry name" value="P-loop containing nucleotide triphosphate hydrolases"/>
    <property type="match status" value="2"/>
</dbReference>
<dbReference type="NCBIfam" id="TIGR00614">
    <property type="entry name" value="recQ_fam"/>
    <property type="match status" value="1"/>
</dbReference>
<dbReference type="InterPro" id="IPR011545">
    <property type="entry name" value="DEAD/DEAH_box_helicase_dom"/>
</dbReference>
<dbReference type="GO" id="GO:0000724">
    <property type="term" value="P:double-strand break repair via homologous recombination"/>
    <property type="evidence" value="ECO:0007669"/>
    <property type="project" value="TreeGrafter"/>
</dbReference>